<evidence type="ECO:0000313" key="3">
    <source>
        <dbReference type="Proteomes" id="UP000799536"/>
    </source>
</evidence>
<dbReference type="Gene3D" id="3.30.870.10">
    <property type="entry name" value="Endonuclease Chain A"/>
    <property type="match status" value="2"/>
</dbReference>
<gene>
    <name evidence="2" type="ORF">GQ43DRAFT_241382</name>
</gene>
<dbReference type="OrthoDB" id="2958217at2759"/>
<dbReference type="PROSITE" id="PS50035">
    <property type="entry name" value="PLD"/>
    <property type="match status" value="2"/>
</dbReference>
<dbReference type="Proteomes" id="UP000799536">
    <property type="component" value="Unassembled WGS sequence"/>
</dbReference>
<feature type="domain" description="PLD phosphodiesterase" evidence="1">
    <location>
        <begin position="420"/>
        <end position="447"/>
    </location>
</feature>
<dbReference type="PANTHER" id="PTHR21248:SF11">
    <property type="entry name" value="PLD PHOSPHODIESTERASE DOMAIN-CONTAINING PROTEIN"/>
    <property type="match status" value="1"/>
</dbReference>
<protein>
    <submittedName>
        <fullName evidence="2">Phospholipase D/nuclease</fullName>
    </submittedName>
</protein>
<feature type="domain" description="PLD phosphodiesterase" evidence="1">
    <location>
        <begin position="172"/>
        <end position="199"/>
    </location>
</feature>
<name>A0A9P4MU44_9PLEO</name>
<proteinExistence type="predicted"/>
<dbReference type="EMBL" id="ML994334">
    <property type="protein sequence ID" value="KAF2196730.1"/>
    <property type="molecule type" value="Genomic_DNA"/>
</dbReference>
<dbReference type="SMART" id="SM00155">
    <property type="entry name" value="PLDc"/>
    <property type="match status" value="2"/>
</dbReference>
<dbReference type="AlphaFoldDB" id="A0A9P4MU44"/>
<sequence>MSIPPQPPVPPDLPTELTTQFISSQTTFAHQNSFDDPNYYTKKPSTLITTSAVHSFTTGTGSSIYQSLSPLLTYTNHELIIVTCFWAHSPSLATLNTALRALSTKALSRPNQRKIRVRICLSSLSLWQKLLHTQHIAGQTYPPPTWAPKLGLPTPEELSGLDLQVKSIFLWPFSVMHPKFLIIDRKMVALPSANVSWEYWFEGCVTMSGAVVENFVQFYSEFWEKGSESRGVVPYSENEGLMEGGVEDILSQSTDHTLSFKKCKGMEDVKTFFLPSPHHRNPGFQPFASASNMYVPATPLNTFTLSLFAAAEKSIRIQTPNITSPPVLSALLKALERGVDVNIFTSEKLMVLEQLGTSGTTTKRCMNMLIKRYKALRSSHARTQGRDGDEEAQLPLPTTPIGNLQISFFTPLTPTPSATSPQQSHLKMTVVDDEVLILGSGNLDRASWYTSQELGVAFVDKGMCREIVRAVDDGSAGMFRGVFGGREGF</sequence>
<evidence type="ECO:0000313" key="2">
    <source>
        <dbReference type="EMBL" id="KAF2196730.1"/>
    </source>
</evidence>
<reference evidence="2" key="1">
    <citation type="journal article" date="2020" name="Stud. Mycol.">
        <title>101 Dothideomycetes genomes: a test case for predicting lifestyles and emergence of pathogens.</title>
        <authorList>
            <person name="Haridas S."/>
            <person name="Albert R."/>
            <person name="Binder M."/>
            <person name="Bloem J."/>
            <person name="Labutti K."/>
            <person name="Salamov A."/>
            <person name="Andreopoulos B."/>
            <person name="Baker S."/>
            <person name="Barry K."/>
            <person name="Bills G."/>
            <person name="Bluhm B."/>
            <person name="Cannon C."/>
            <person name="Castanera R."/>
            <person name="Culley D."/>
            <person name="Daum C."/>
            <person name="Ezra D."/>
            <person name="Gonzalez J."/>
            <person name="Henrissat B."/>
            <person name="Kuo A."/>
            <person name="Liang C."/>
            <person name="Lipzen A."/>
            <person name="Lutzoni F."/>
            <person name="Magnuson J."/>
            <person name="Mondo S."/>
            <person name="Nolan M."/>
            <person name="Ohm R."/>
            <person name="Pangilinan J."/>
            <person name="Park H.-J."/>
            <person name="Ramirez L."/>
            <person name="Alfaro M."/>
            <person name="Sun H."/>
            <person name="Tritt A."/>
            <person name="Yoshinaga Y."/>
            <person name="Zwiers L.-H."/>
            <person name="Turgeon B."/>
            <person name="Goodwin S."/>
            <person name="Spatafora J."/>
            <person name="Crous P."/>
            <person name="Grigoriev I."/>
        </authorList>
    </citation>
    <scope>NUCLEOTIDE SEQUENCE</scope>
    <source>
        <strain evidence="2">ATCC 74209</strain>
    </source>
</reference>
<accession>A0A9P4MU44</accession>
<dbReference type="SUPFAM" id="SSF56024">
    <property type="entry name" value="Phospholipase D/nuclease"/>
    <property type="match status" value="2"/>
</dbReference>
<dbReference type="PANTHER" id="PTHR21248">
    <property type="entry name" value="CARDIOLIPIN SYNTHASE"/>
    <property type="match status" value="1"/>
</dbReference>
<dbReference type="GO" id="GO:0032049">
    <property type="term" value="P:cardiolipin biosynthetic process"/>
    <property type="evidence" value="ECO:0007669"/>
    <property type="project" value="UniProtKB-ARBA"/>
</dbReference>
<dbReference type="CDD" id="cd00138">
    <property type="entry name" value="PLDc_SF"/>
    <property type="match status" value="1"/>
</dbReference>
<dbReference type="InterPro" id="IPR001736">
    <property type="entry name" value="PLipase_D/transphosphatidylase"/>
</dbReference>
<dbReference type="Pfam" id="PF13091">
    <property type="entry name" value="PLDc_2"/>
    <property type="match status" value="1"/>
</dbReference>
<keyword evidence="3" id="KW-1185">Reference proteome</keyword>
<evidence type="ECO:0000259" key="1">
    <source>
        <dbReference type="PROSITE" id="PS50035"/>
    </source>
</evidence>
<organism evidence="2 3">
    <name type="scientific">Delitschia confertaspora ATCC 74209</name>
    <dbReference type="NCBI Taxonomy" id="1513339"/>
    <lineage>
        <taxon>Eukaryota</taxon>
        <taxon>Fungi</taxon>
        <taxon>Dikarya</taxon>
        <taxon>Ascomycota</taxon>
        <taxon>Pezizomycotina</taxon>
        <taxon>Dothideomycetes</taxon>
        <taxon>Pleosporomycetidae</taxon>
        <taxon>Pleosporales</taxon>
        <taxon>Delitschiaceae</taxon>
        <taxon>Delitschia</taxon>
    </lineage>
</organism>
<dbReference type="InterPro" id="IPR025202">
    <property type="entry name" value="PLD-like_dom"/>
</dbReference>
<comment type="caution">
    <text evidence="2">The sequence shown here is derived from an EMBL/GenBank/DDBJ whole genome shotgun (WGS) entry which is preliminary data.</text>
</comment>
<dbReference type="GO" id="GO:0030572">
    <property type="term" value="F:phosphatidyltransferase activity"/>
    <property type="evidence" value="ECO:0007669"/>
    <property type="project" value="UniProtKB-ARBA"/>
</dbReference>